<dbReference type="InterPro" id="IPR001387">
    <property type="entry name" value="Cro/C1-type_HTH"/>
</dbReference>
<feature type="coiled-coil region" evidence="1">
    <location>
        <begin position="110"/>
        <end position="144"/>
    </location>
</feature>
<name>A0A1H6VFE7_9BACT</name>
<organism evidence="3 4">
    <name type="scientific">Dyadobacter koreensis</name>
    <dbReference type="NCBI Taxonomy" id="408657"/>
    <lineage>
        <taxon>Bacteria</taxon>
        <taxon>Pseudomonadati</taxon>
        <taxon>Bacteroidota</taxon>
        <taxon>Cytophagia</taxon>
        <taxon>Cytophagales</taxon>
        <taxon>Spirosomataceae</taxon>
        <taxon>Dyadobacter</taxon>
    </lineage>
</organism>
<feature type="domain" description="HTH cro/C1-type" evidence="2">
    <location>
        <begin position="17"/>
        <end position="72"/>
    </location>
</feature>
<sequence length="145" mass="16650">MNMTGDKSGKIHHGRNIKRFREMLGIKQEGLAFEMGEEWSQKRISLLEQKEEIEQDILEQVAEILKVPSDAIKNFSEEVAINIIASTLHDNAGSINNNCTLNFNPVDKWVEALEENKKLYERLLQSEKEKVELLQTLLNNGKDRA</sequence>
<dbReference type="PROSITE" id="PS50943">
    <property type="entry name" value="HTH_CROC1"/>
    <property type="match status" value="1"/>
</dbReference>
<dbReference type="SUPFAM" id="SSF47413">
    <property type="entry name" value="lambda repressor-like DNA-binding domains"/>
    <property type="match status" value="1"/>
</dbReference>
<proteinExistence type="predicted"/>
<evidence type="ECO:0000313" key="3">
    <source>
        <dbReference type="EMBL" id="SEJ03379.1"/>
    </source>
</evidence>
<evidence type="ECO:0000259" key="2">
    <source>
        <dbReference type="PROSITE" id="PS50943"/>
    </source>
</evidence>
<evidence type="ECO:0000313" key="4">
    <source>
        <dbReference type="Proteomes" id="UP000199532"/>
    </source>
</evidence>
<dbReference type="STRING" id="408657.SAMN04487995_3136"/>
<dbReference type="Gene3D" id="1.10.260.40">
    <property type="entry name" value="lambda repressor-like DNA-binding domains"/>
    <property type="match status" value="1"/>
</dbReference>
<dbReference type="OrthoDB" id="674774at2"/>
<gene>
    <name evidence="3" type="ORF">SAMN04487995_3136</name>
</gene>
<evidence type="ECO:0000256" key="1">
    <source>
        <dbReference type="SAM" id="Coils"/>
    </source>
</evidence>
<dbReference type="Proteomes" id="UP000199532">
    <property type="component" value="Unassembled WGS sequence"/>
</dbReference>
<protein>
    <submittedName>
        <fullName evidence="3">Helix-turn-helix</fullName>
    </submittedName>
</protein>
<dbReference type="CDD" id="cd00093">
    <property type="entry name" value="HTH_XRE"/>
    <property type="match status" value="1"/>
</dbReference>
<keyword evidence="1" id="KW-0175">Coiled coil</keyword>
<keyword evidence="4" id="KW-1185">Reference proteome</keyword>
<accession>A0A1H6VFE7</accession>
<dbReference type="Pfam" id="PF01381">
    <property type="entry name" value="HTH_3"/>
    <property type="match status" value="1"/>
</dbReference>
<dbReference type="GO" id="GO:0003677">
    <property type="term" value="F:DNA binding"/>
    <property type="evidence" value="ECO:0007669"/>
    <property type="project" value="InterPro"/>
</dbReference>
<dbReference type="EMBL" id="FNXY01000004">
    <property type="protein sequence ID" value="SEJ03379.1"/>
    <property type="molecule type" value="Genomic_DNA"/>
</dbReference>
<reference evidence="3 4" key="1">
    <citation type="submission" date="2016-10" db="EMBL/GenBank/DDBJ databases">
        <authorList>
            <person name="de Groot N.N."/>
        </authorList>
    </citation>
    <scope>NUCLEOTIDE SEQUENCE [LARGE SCALE GENOMIC DNA]</scope>
    <source>
        <strain evidence="3 4">DSM 19938</strain>
    </source>
</reference>
<dbReference type="InterPro" id="IPR010982">
    <property type="entry name" value="Lambda_DNA-bd_dom_sf"/>
</dbReference>
<dbReference type="AlphaFoldDB" id="A0A1H6VFE7"/>